<feature type="transmembrane region" description="Helical" evidence="4">
    <location>
        <begin position="168"/>
        <end position="188"/>
    </location>
</feature>
<accession>A0A0L6JVV4</accession>
<keyword evidence="1" id="KW-0597">Phosphoprotein</keyword>
<feature type="domain" description="Sensor histidine kinase NatK-like C-terminal" evidence="5">
    <location>
        <begin position="336"/>
        <end position="440"/>
    </location>
</feature>
<evidence type="ECO:0000256" key="4">
    <source>
        <dbReference type="SAM" id="Phobius"/>
    </source>
</evidence>
<dbReference type="Gene3D" id="1.10.287.130">
    <property type="match status" value="1"/>
</dbReference>
<dbReference type="PATRIC" id="fig|398512.5.peg.5533"/>
<keyword evidence="7" id="KW-1185">Reference proteome</keyword>
<dbReference type="Proteomes" id="UP000036923">
    <property type="component" value="Unassembled WGS sequence"/>
</dbReference>
<protein>
    <submittedName>
        <fullName evidence="6">Signal transduction histidine kinase regulating citrate/malate metabolism</fullName>
    </submittedName>
</protein>
<reference evidence="7" key="1">
    <citation type="submission" date="2015-07" db="EMBL/GenBank/DDBJ databases">
        <title>Near-Complete Genome Sequence of the Cellulolytic Bacterium Bacteroides (Pseudobacteroides) cellulosolvens ATCC 35603.</title>
        <authorList>
            <person name="Dassa B."/>
            <person name="Utturkar S.M."/>
            <person name="Klingeman D.M."/>
            <person name="Hurt R.A."/>
            <person name="Keller M."/>
            <person name="Xu J."/>
            <person name="Reddy Y.H.K."/>
            <person name="Borovok I."/>
            <person name="Grinberg I.R."/>
            <person name="Lamed R."/>
            <person name="Zhivin O."/>
            <person name="Bayer E.A."/>
            <person name="Brown S.D."/>
        </authorList>
    </citation>
    <scope>NUCLEOTIDE SEQUENCE [LARGE SCALE GENOMIC DNA]</scope>
    <source>
        <strain evidence="7">DSM 2933</strain>
    </source>
</reference>
<dbReference type="Gene3D" id="3.30.565.10">
    <property type="entry name" value="Histidine kinase-like ATPase, C-terminal domain"/>
    <property type="match status" value="1"/>
</dbReference>
<feature type="transmembrane region" description="Helical" evidence="4">
    <location>
        <begin position="132"/>
        <end position="152"/>
    </location>
</feature>
<dbReference type="STRING" id="398512.Bccel_5278"/>
<proteinExistence type="predicted"/>
<gene>
    <name evidence="6" type="ORF">Bccel_5278</name>
</gene>
<evidence type="ECO:0000256" key="1">
    <source>
        <dbReference type="ARBA" id="ARBA00022553"/>
    </source>
</evidence>
<dbReference type="InterPro" id="IPR036890">
    <property type="entry name" value="HATPase_C_sf"/>
</dbReference>
<dbReference type="PANTHER" id="PTHR40448">
    <property type="entry name" value="TWO-COMPONENT SENSOR HISTIDINE KINASE"/>
    <property type="match status" value="1"/>
</dbReference>
<name>A0A0L6JVV4_9FIRM</name>
<dbReference type="SUPFAM" id="SSF55874">
    <property type="entry name" value="ATPase domain of HSP90 chaperone/DNA topoisomerase II/histidine kinase"/>
    <property type="match status" value="1"/>
</dbReference>
<feature type="transmembrane region" description="Helical" evidence="4">
    <location>
        <begin position="6"/>
        <end position="29"/>
    </location>
</feature>
<comment type="caution">
    <text evidence="6">The sequence shown here is derived from an EMBL/GenBank/DDBJ whole genome shotgun (WGS) entry which is preliminary data.</text>
</comment>
<dbReference type="Pfam" id="PF14501">
    <property type="entry name" value="HATPase_c_5"/>
    <property type="match status" value="1"/>
</dbReference>
<keyword evidence="2" id="KW-0808">Transferase</keyword>
<dbReference type="InterPro" id="IPR016120">
    <property type="entry name" value="Sig_transdc_His_kin_SpoOB"/>
</dbReference>
<dbReference type="GO" id="GO:0042802">
    <property type="term" value="F:identical protein binding"/>
    <property type="evidence" value="ECO:0007669"/>
    <property type="project" value="TreeGrafter"/>
</dbReference>
<dbReference type="EMBL" id="LGTC01000001">
    <property type="protein sequence ID" value="KNY30001.1"/>
    <property type="molecule type" value="Genomic_DNA"/>
</dbReference>
<keyword evidence="3 6" id="KW-0418">Kinase</keyword>
<evidence type="ECO:0000256" key="2">
    <source>
        <dbReference type="ARBA" id="ARBA00022679"/>
    </source>
</evidence>
<organism evidence="6 7">
    <name type="scientific">Pseudobacteroides cellulosolvens ATCC 35603 = DSM 2933</name>
    <dbReference type="NCBI Taxonomy" id="398512"/>
    <lineage>
        <taxon>Bacteria</taxon>
        <taxon>Bacillati</taxon>
        <taxon>Bacillota</taxon>
        <taxon>Clostridia</taxon>
        <taxon>Eubacteriales</taxon>
        <taxon>Oscillospiraceae</taxon>
        <taxon>Pseudobacteroides</taxon>
    </lineage>
</organism>
<evidence type="ECO:0000313" key="6">
    <source>
        <dbReference type="EMBL" id="KNY30001.1"/>
    </source>
</evidence>
<keyword evidence="4" id="KW-0472">Membrane</keyword>
<evidence type="ECO:0000259" key="5">
    <source>
        <dbReference type="Pfam" id="PF14501"/>
    </source>
</evidence>
<keyword evidence="4" id="KW-0812">Transmembrane</keyword>
<evidence type="ECO:0000313" key="7">
    <source>
        <dbReference type="Proteomes" id="UP000036923"/>
    </source>
</evidence>
<feature type="transmembrane region" description="Helical" evidence="4">
    <location>
        <begin position="89"/>
        <end position="112"/>
    </location>
</feature>
<feature type="transmembrane region" description="Helical" evidence="4">
    <location>
        <begin position="61"/>
        <end position="82"/>
    </location>
</feature>
<evidence type="ECO:0000256" key="3">
    <source>
        <dbReference type="ARBA" id="ARBA00022777"/>
    </source>
</evidence>
<dbReference type="GO" id="GO:0000155">
    <property type="term" value="F:phosphorelay sensor kinase activity"/>
    <property type="evidence" value="ECO:0007669"/>
    <property type="project" value="InterPro"/>
</dbReference>
<dbReference type="PANTHER" id="PTHR40448:SF1">
    <property type="entry name" value="TWO-COMPONENT SENSOR HISTIDINE KINASE"/>
    <property type="match status" value="1"/>
</dbReference>
<dbReference type="RefSeq" id="WP_036945026.1">
    <property type="nucleotide sequence ID" value="NZ_JQKC01000041.1"/>
</dbReference>
<keyword evidence="4" id="KW-1133">Transmembrane helix</keyword>
<dbReference type="OrthoDB" id="1656061at2"/>
<dbReference type="SUPFAM" id="SSF55890">
    <property type="entry name" value="Sporulation response regulatory protein Spo0B"/>
    <property type="match status" value="1"/>
</dbReference>
<dbReference type="InterPro" id="IPR032834">
    <property type="entry name" value="NatK-like_C"/>
</dbReference>
<dbReference type="eggNOG" id="COG3290">
    <property type="taxonomic scope" value="Bacteria"/>
</dbReference>
<sequence length="441" mass="50589">MGSINPFFLNFTSLFIQCIVLGTFVLILFDRKLSWERLVIFSFLNTAANVLPIQIVSRTAYSEVIFVGIYFLSMILLIRYILNLRFLYSILGTCVVFLLSTIVQYLVIAILKISLQGFDLFTWLAASPLNSFIMRLLGTFIDFLGVLVIYYFKIKIYMPADIYRKRKISIILNIFIIAMIIVPDILFFETTVIKIPSELVLFNAASAFVLLVLSTKNSIKFGELEMTKQELEFQKLYNKTLDDLTDNLRGFKHEFNNIISCIQGYLYVDDIKGLRTYVSQIQNEARTMNNMEPLNSYVKDNPAIYGLLLSKLSYSQVKNINFNIRVFSKIDPHNINVLDLCKMLGILLDNALEAAIESDKKYVEFMVKEDHSSNSLIIEISNSFTGNPDIEKIFEKGFSTKGVHKGFGLWELNRIIAKNHQNAKLTTNISGNLFNQRIEII</sequence>
<dbReference type="AlphaFoldDB" id="A0A0L6JVV4"/>